<comment type="caution">
    <text evidence="4">The sequence shown here is derived from an EMBL/GenBank/DDBJ whole genome shotgun (WGS) entry which is preliminary data.</text>
</comment>
<keyword evidence="1" id="KW-0479">Metal-binding</keyword>
<keyword evidence="1" id="KW-0863">Zinc-finger</keyword>
<name>A0A9R1VJ62_LACSA</name>
<gene>
    <name evidence="4" type="ORF">LSAT_V11C500263900</name>
</gene>
<feature type="domain" description="CCHC-type" evidence="3">
    <location>
        <begin position="63"/>
        <end position="77"/>
    </location>
</feature>
<evidence type="ECO:0000259" key="3">
    <source>
        <dbReference type="PROSITE" id="PS50158"/>
    </source>
</evidence>
<proteinExistence type="predicted"/>
<keyword evidence="1" id="KW-0862">Zinc</keyword>
<dbReference type="PROSITE" id="PS50158">
    <property type="entry name" value="ZF_CCHC"/>
    <property type="match status" value="1"/>
</dbReference>
<evidence type="ECO:0000313" key="5">
    <source>
        <dbReference type="Proteomes" id="UP000235145"/>
    </source>
</evidence>
<evidence type="ECO:0000313" key="4">
    <source>
        <dbReference type="EMBL" id="KAJ0205661.1"/>
    </source>
</evidence>
<dbReference type="Pfam" id="PF00098">
    <property type="entry name" value="zf-CCHC"/>
    <property type="match status" value="1"/>
</dbReference>
<dbReference type="Gene3D" id="4.10.60.10">
    <property type="entry name" value="Zinc finger, CCHC-type"/>
    <property type="match status" value="1"/>
</dbReference>
<feature type="region of interest" description="Disordered" evidence="2">
    <location>
        <begin position="77"/>
        <end position="99"/>
    </location>
</feature>
<accession>A0A9R1VJ62</accession>
<organism evidence="4 5">
    <name type="scientific">Lactuca sativa</name>
    <name type="common">Garden lettuce</name>
    <dbReference type="NCBI Taxonomy" id="4236"/>
    <lineage>
        <taxon>Eukaryota</taxon>
        <taxon>Viridiplantae</taxon>
        <taxon>Streptophyta</taxon>
        <taxon>Embryophyta</taxon>
        <taxon>Tracheophyta</taxon>
        <taxon>Spermatophyta</taxon>
        <taxon>Magnoliopsida</taxon>
        <taxon>eudicotyledons</taxon>
        <taxon>Gunneridae</taxon>
        <taxon>Pentapetalae</taxon>
        <taxon>asterids</taxon>
        <taxon>campanulids</taxon>
        <taxon>Asterales</taxon>
        <taxon>Asteraceae</taxon>
        <taxon>Cichorioideae</taxon>
        <taxon>Cichorieae</taxon>
        <taxon>Lactucinae</taxon>
        <taxon>Lactuca</taxon>
    </lineage>
</organism>
<protein>
    <recommendedName>
        <fullName evidence="3">CCHC-type domain-containing protein</fullName>
    </recommendedName>
</protein>
<dbReference type="InterPro" id="IPR001878">
    <property type="entry name" value="Znf_CCHC"/>
</dbReference>
<dbReference type="SMART" id="SM00343">
    <property type="entry name" value="ZnF_C2HC"/>
    <property type="match status" value="1"/>
</dbReference>
<reference evidence="4 5" key="1">
    <citation type="journal article" date="2017" name="Nat. Commun.">
        <title>Genome assembly with in vitro proximity ligation data and whole-genome triplication in lettuce.</title>
        <authorList>
            <person name="Reyes-Chin-Wo S."/>
            <person name="Wang Z."/>
            <person name="Yang X."/>
            <person name="Kozik A."/>
            <person name="Arikit S."/>
            <person name="Song C."/>
            <person name="Xia L."/>
            <person name="Froenicke L."/>
            <person name="Lavelle D.O."/>
            <person name="Truco M.J."/>
            <person name="Xia R."/>
            <person name="Zhu S."/>
            <person name="Xu C."/>
            <person name="Xu H."/>
            <person name="Xu X."/>
            <person name="Cox K."/>
            <person name="Korf I."/>
            <person name="Meyers B.C."/>
            <person name="Michelmore R.W."/>
        </authorList>
    </citation>
    <scope>NUCLEOTIDE SEQUENCE [LARGE SCALE GENOMIC DNA]</scope>
    <source>
        <strain evidence="5">cv. Salinas</strain>
        <tissue evidence="4">Seedlings</tissue>
    </source>
</reference>
<dbReference type="InterPro" id="IPR036875">
    <property type="entry name" value="Znf_CCHC_sf"/>
</dbReference>
<evidence type="ECO:0000256" key="1">
    <source>
        <dbReference type="PROSITE-ProRule" id="PRU00047"/>
    </source>
</evidence>
<dbReference type="GO" id="GO:0003676">
    <property type="term" value="F:nucleic acid binding"/>
    <property type="evidence" value="ECO:0007669"/>
    <property type="project" value="InterPro"/>
</dbReference>
<evidence type="ECO:0000256" key="2">
    <source>
        <dbReference type="SAM" id="MobiDB-lite"/>
    </source>
</evidence>
<dbReference type="Proteomes" id="UP000235145">
    <property type="component" value="Unassembled WGS sequence"/>
</dbReference>
<dbReference type="SUPFAM" id="SSF57756">
    <property type="entry name" value="Retrovirus zinc finger-like domains"/>
    <property type="match status" value="1"/>
</dbReference>
<dbReference type="GO" id="GO:0008270">
    <property type="term" value="F:zinc ion binding"/>
    <property type="evidence" value="ECO:0007669"/>
    <property type="project" value="UniProtKB-KW"/>
</dbReference>
<sequence length="99" mass="10798">MKNKDRGGCPKRVETLVELLATFLGLKGNPKGPCTIGHVDTKIVMDLDTNPTKSSNKKAKLVCWNCNKPGHFKNDCRLHKVNKDGAGPNGSKDPKKQQG</sequence>
<keyword evidence="5" id="KW-1185">Reference proteome</keyword>
<dbReference type="EMBL" id="NBSK02000005">
    <property type="protein sequence ID" value="KAJ0205661.1"/>
    <property type="molecule type" value="Genomic_DNA"/>
</dbReference>
<dbReference type="AlphaFoldDB" id="A0A9R1VJ62"/>